<keyword evidence="2" id="KW-0479">Metal-binding</keyword>
<dbReference type="FunFam" id="3.30.160.60:FF:000420">
    <property type="entry name" value="Putative transcriptional repressor ctcf"/>
    <property type="match status" value="1"/>
</dbReference>
<keyword evidence="14" id="KW-1185">Reference proteome</keyword>
<dbReference type="GO" id="GO:0008270">
    <property type="term" value="F:zinc ion binding"/>
    <property type="evidence" value="ECO:0007669"/>
    <property type="project" value="UniProtKB-KW"/>
</dbReference>
<feature type="domain" description="C2H2-type" evidence="12">
    <location>
        <begin position="455"/>
        <end position="482"/>
    </location>
</feature>
<name>A0AA88IM64_ARTSF</name>
<feature type="domain" description="C2H2-type" evidence="12">
    <location>
        <begin position="219"/>
        <end position="247"/>
    </location>
</feature>
<dbReference type="InterPro" id="IPR013087">
    <property type="entry name" value="Znf_C2H2_type"/>
</dbReference>
<dbReference type="Pfam" id="PF12171">
    <property type="entry name" value="zf-C2H2_jaz"/>
    <property type="match status" value="1"/>
</dbReference>
<dbReference type="AlphaFoldDB" id="A0AA88IM64"/>
<proteinExistence type="predicted"/>
<evidence type="ECO:0000256" key="9">
    <source>
        <dbReference type="ARBA" id="ARBA00023242"/>
    </source>
</evidence>
<evidence type="ECO:0000256" key="7">
    <source>
        <dbReference type="ARBA" id="ARBA00023125"/>
    </source>
</evidence>
<dbReference type="FunFam" id="3.30.160.60:FF:001668">
    <property type="entry name" value="transcriptional repressor CTCF"/>
    <property type="match status" value="1"/>
</dbReference>
<dbReference type="InterPro" id="IPR022755">
    <property type="entry name" value="Znf_C2H2_jaz"/>
</dbReference>
<feature type="domain" description="C2H2-type" evidence="12">
    <location>
        <begin position="418"/>
        <end position="446"/>
    </location>
</feature>
<dbReference type="GO" id="GO:0001228">
    <property type="term" value="F:DNA-binding transcription activator activity, RNA polymerase II-specific"/>
    <property type="evidence" value="ECO:0007669"/>
    <property type="project" value="TreeGrafter"/>
</dbReference>
<dbReference type="PANTHER" id="PTHR24393">
    <property type="entry name" value="ZINC FINGER PROTEIN"/>
    <property type="match status" value="1"/>
</dbReference>
<dbReference type="EMBL" id="JAVRJZ010000002">
    <property type="protein sequence ID" value="KAK2726342.1"/>
    <property type="molecule type" value="Genomic_DNA"/>
</dbReference>
<evidence type="ECO:0000256" key="3">
    <source>
        <dbReference type="ARBA" id="ARBA00022737"/>
    </source>
</evidence>
<evidence type="ECO:0000256" key="6">
    <source>
        <dbReference type="ARBA" id="ARBA00023015"/>
    </source>
</evidence>
<keyword evidence="6" id="KW-0805">Transcription regulation</keyword>
<gene>
    <name evidence="13" type="ORF">QYM36_000700</name>
</gene>
<feature type="domain" description="C2H2-type" evidence="12">
    <location>
        <begin position="248"/>
        <end position="275"/>
    </location>
</feature>
<evidence type="ECO:0000256" key="1">
    <source>
        <dbReference type="ARBA" id="ARBA00004123"/>
    </source>
</evidence>
<sequence>MTDIKAEIREETIQDIQNYLEKFNKEMVQQENGNNEKVDQEDEEEEEEVSQLFRTEGDEERIFFTDENDEADATGEAQEGTEINLGSNNVAETGEMSYVLIVQPNEGEDGQVVQEGEIGVYEFEDHDGEGNKATNQVQEVEEEGKKFLVSRVPPRRSSGLDLHTCTYCSYATPKKYLLTRHIKSHSDERPHKCSVCERGFKTQASLQNHVNTHTGTKPHRCKYCEAAFTTSGELVRHIRYRHTLEKPHHCTECDYSSVELSKLKRHMRCHTGERPYQCPHCTYASPDTFKLKRHLRIHTGEKPYECDICLARFTQSNSLKSHKNIHSGNKPVYQCQLCPATCGRKTDLRIHIQKLHTAEKPVKCSRCSRTFPDRYSYKLHSKTHEGEKCHRCELCPYASYSARHLENHMLTHSDEKPFRCDLCNQSFRQKQLLKRHINLYHDPNYTPPVPAAKDHQCPVCMKSFRHRGNLLRHIEGHQGQNDTLSIQGQPKTFKVEVPEEVDQLMAVEGQDGQQYVVLEVIELQEGEEEEDEEEEELVEDYGTEKDCSFAIKRESFMSSSAIDSQSEVTGLEETLEETEVNPEDTTLSGITEFDSMLEGTSRAERIPMSLAVDLAKERDNCFGFDDDEEQMED</sequence>
<dbReference type="GO" id="GO:0005634">
    <property type="term" value="C:nucleus"/>
    <property type="evidence" value="ECO:0007669"/>
    <property type="project" value="UniProtKB-SubCell"/>
</dbReference>
<keyword evidence="4 10" id="KW-0863">Zinc-finger</keyword>
<feature type="domain" description="C2H2-type" evidence="12">
    <location>
        <begin position="276"/>
        <end position="303"/>
    </location>
</feature>
<dbReference type="SUPFAM" id="SSF57667">
    <property type="entry name" value="beta-beta-alpha zinc fingers"/>
    <property type="match status" value="6"/>
</dbReference>
<evidence type="ECO:0000259" key="12">
    <source>
        <dbReference type="PROSITE" id="PS50157"/>
    </source>
</evidence>
<evidence type="ECO:0000256" key="2">
    <source>
        <dbReference type="ARBA" id="ARBA00022723"/>
    </source>
</evidence>
<evidence type="ECO:0000313" key="13">
    <source>
        <dbReference type="EMBL" id="KAK2726346.1"/>
    </source>
</evidence>
<feature type="domain" description="C2H2-type" evidence="12">
    <location>
        <begin position="390"/>
        <end position="417"/>
    </location>
</feature>
<evidence type="ECO:0000256" key="5">
    <source>
        <dbReference type="ARBA" id="ARBA00022833"/>
    </source>
</evidence>
<keyword evidence="5" id="KW-0862">Zinc</keyword>
<evidence type="ECO:0000256" key="10">
    <source>
        <dbReference type="PROSITE-ProRule" id="PRU00042"/>
    </source>
</evidence>
<organism evidence="13 14">
    <name type="scientific">Artemia franciscana</name>
    <name type="common">Brine shrimp</name>
    <name type="synonym">Artemia sanfranciscana</name>
    <dbReference type="NCBI Taxonomy" id="6661"/>
    <lineage>
        <taxon>Eukaryota</taxon>
        <taxon>Metazoa</taxon>
        <taxon>Ecdysozoa</taxon>
        <taxon>Arthropoda</taxon>
        <taxon>Crustacea</taxon>
        <taxon>Branchiopoda</taxon>
        <taxon>Anostraca</taxon>
        <taxon>Artemiidae</taxon>
        <taxon>Artemia</taxon>
    </lineage>
</organism>
<evidence type="ECO:0000256" key="4">
    <source>
        <dbReference type="ARBA" id="ARBA00022771"/>
    </source>
</evidence>
<dbReference type="PANTHER" id="PTHR24393:SF34">
    <property type="entry name" value="PR_SET DOMAIN 13"/>
    <property type="match status" value="1"/>
</dbReference>
<dbReference type="PROSITE" id="PS00028">
    <property type="entry name" value="ZINC_FINGER_C2H2_1"/>
    <property type="match status" value="7"/>
</dbReference>
<feature type="domain" description="C2H2-type" evidence="12">
    <location>
        <begin position="362"/>
        <end position="389"/>
    </location>
</feature>
<feature type="domain" description="C2H2-type" evidence="12">
    <location>
        <begin position="163"/>
        <end position="190"/>
    </location>
</feature>
<keyword evidence="8" id="KW-0804">Transcription</keyword>
<protein>
    <recommendedName>
        <fullName evidence="12">C2H2-type domain-containing protein</fullName>
    </recommendedName>
</protein>
<feature type="domain" description="C2H2-type" evidence="12">
    <location>
        <begin position="333"/>
        <end position="361"/>
    </location>
</feature>
<dbReference type="Pfam" id="PF00096">
    <property type="entry name" value="zf-C2H2"/>
    <property type="match status" value="4"/>
</dbReference>
<dbReference type="EMBL" id="JAVRJZ010000002">
    <property type="protein sequence ID" value="KAK2726346.1"/>
    <property type="molecule type" value="Genomic_DNA"/>
</dbReference>
<comment type="caution">
    <text evidence="13">The sequence shown here is derived from an EMBL/GenBank/DDBJ whole genome shotgun (WGS) entry which is preliminary data.</text>
</comment>
<dbReference type="FunFam" id="3.30.160.60:FF:002321">
    <property type="entry name" value="Putative transcriptional repressor ctcf"/>
    <property type="match status" value="1"/>
</dbReference>
<feature type="domain" description="C2H2-type" evidence="12">
    <location>
        <begin position="191"/>
        <end position="218"/>
    </location>
</feature>
<dbReference type="FunFam" id="3.30.160.60:FF:000222">
    <property type="entry name" value="Putative transcriptional repressor ctcf"/>
    <property type="match status" value="1"/>
</dbReference>
<keyword evidence="7" id="KW-0238">DNA-binding</keyword>
<evidence type="ECO:0000256" key="8">
    <source>
        <dbReference type="ARBA" id="ARBA00023163"/>
    </source>
</evidence>
<dbReference type="PROSITE" id="PS50157">
    <property type="entry name" value="ZINC_FINGER_C2H2_2"/>
    <property type="match status" value="11"/>
</dbReference>
<reference evidence="13" key="1">
    <citation type="submission" date="2023-07" db="EMBL/GenBank/DDBJ databases">
        <title>Chromosome-level genome assembly of Artemia franciscana.</title>
        <authorList>
            <person name="Jo E."/>
        </authorList>
    </citation>
    <scope>NUCLEOTIDE SEQUENCE</scope>
    <source>
        <tissue evidence="13">Whole body</tissue>
    </source>
</reference>
<feature type="compositionally biased region" description="Acidic residues" evidence="11">
    <location>
        <begin position="39"/>
        <end position="49"/>
    </location>
</feature>
<dbReference type="Gene3D" id="3.30.160.60">
    <property type="entry name" value="Classic Zinc Finger"/>
    <property type="match status" value="8"/>
</dbReference>
<dbReference type="GO" id="GO:0000978">
    <property type="term" value="F:RNA polymerase II cis-regulatory region sequence-specific DNA binding"/>
    <property type="evidence" value="ECO:0007669"/>
    <property type="project" value="TreeGrafter"/>
</dbReference>
<dbReference type="FunFam" id="3.30.160.60:FF:000373">
    <property type="entry name" value="Putative transcriptional repressor ctcf"/>
    <property type="match status" value="1"/>
</dbReference>
<comment type="subcellular location">
    <subcellularLocation>
        <location evidence="1">Nucleus</location>
    </subcellularLocation>
</comment>
<keyword evidence="9" id="KW-0539">Nucleus</keyword>
<keyword evidence="3" id="KW-0677">Repeat</keyword>
<dbReference type="InterPro" id="IPR036236">
    <property type="entry name" value="Znf_C2H2_sf"/>
</dbReference>
<dbReference type="FunFam" id="3.30.160.60:FF:000255">
    <property type="entry name" value="Zinc finger and AT-hook domain containing"/>
    <property type="match status" value="1"/>
</dbReference>
<feature type="domain" description="C2H2-type" evidence="12">
    <location>
        <begin position="304"/>
        <end position="331"/>
    </location>
</feature>
<accession>A0AA88IM64</accession>
<evidence type="ECO:0000256" key="11">
    <source>
        <dbReference type="SAM" id="MobiDB-lite"/>
    </source>
</evidence>
<feature type="region of interest" description="Disordered" evidence="11">
    <location>
        <begin position="25"/>
        <end position="60"/>
    </location>
</feature>
<dbReference type="SMART" id="SM00355">
    <property type="entry name" value="ZnF_C2H2"/>
    <property type="match status" value="11"/>
</dbReference>
<evidence type="ECO:0000313" key="14">
    <source>
        <dbReference type="Proteomes" id="UP001187531"/>
    </source>
</evidence>
<dbReference type="Proteomes" id="UP001187531">
    <property type="component" value="Unassembled WGS sequence"/>
</dbReference>